<dbReference type="EMBL" id="BKCJ010001768">
    <property type="protein sequence ID" value="GEU43882.1"/>
    <property type="molecule type" value="Genomic_DNA"/>
</dbReference>
<name>A0A6L2K521_TANCI</name>
<sequence>MYLCMRIFHESKSLSSNIRGRNDESNQIVQRVLRTKSNLGKENVQCYNCNEKGHYAYDCPKLRVHDAKYFREQMLLAMKYEVESNLNDEENDFMLDNSFEDEILEELTATVIIMAQIQPAVDNGVQKQNYDAKAINEVNASHKMIPKGVHKHKNYEKLKNVNNTFDDDQTNSNIIFDYPYVKNNGGSDEHDSTTHDQYHDAKILAYNALREAENKKRLNNELKKQKNVATKGA</sequence>
<dbReference type="SUPFAM" id="SSF57756">
    <property type="entry name" value="Retrovirus zinc finger-like domains"/>
    <property type="match status" value="1"/>
</dbReference>
<dbReference type="GO" id="GO:0008270">
    <property type="term" value="F:zinc ion binding"/>
    <property type="evidence" value="ECO:0007669"/>
    <property type="project" value="UniProtKB-KW"/>
</dbReference>
<gene>
    <name evidence="3" type="ORF">Tci_015860</name>
</gene>
<dbReference type="Pfam" id="PF00098">
    <property type="entry name" value="zf-CCHC"/>
    <property type="match status" value="1"/>
</dbReference>
<protein>
    <recommendedName>
        <fullName evidence="2">CCHC-type domain-containing protein</fullName>
    </recommendedName>
</protein>
<dbReference type="InterPro" id="IPR001878">
    <property type="entry name" value="Znf_CCHC"/>
</dbReference>
<evidence type="ECO:0000256" key="1">
    <source>
        <dbReference type="PROSITE-ProRule" id="PRU00047"/>
    </source>
</evidence>
<evidence type="ECO:0000313" key="3">
    <source>
        <dbReference type="EMBL" id="GEU43882.1"/>
    </source>
</evidence>
<proteinExistence type="predicted"/>
<dbReference type="SMART" id="SM00343">
    <property type="entry name" value="ZnF_C2HC"/>
    <property type="match status" value="1"/>
</dbReference>
<dbReference type="InterPro" id="IPR036875">
    <property type="entry name" value="Znf_CCHC_sf"/>
</dbReference>
<evidence type="ECO:0000259" key="2">
    <source>
        <dbReference type="PROSITE" id="PS50158"/>
    </source>
</evidence>
<dbReference type="GO" id="GO:0003676">
    <property type="term" value="F:nucleic acid binding"/>
    <property type="evidence" value="ECO:0007669"/>
    <property type="project" value="InterPro"/>
</dbReference>
<keyword evidence="1" id="KW-0863">Zinc-finger</keyword>
<comment type="caution">
    <text evidence="3">The sequence shown here is derived from an EMBL/GenBank/DDBJ whole genome shotgun (WGS) entry which is preliminary data.</text>
</comment>
<dbReference type="PROSITE" id="PS50158">
    <property type="entry name" value="ZF_CCHC"/>
    <property type="match status" value="1"/>
</dbReference>
<feature type="domain" description="CCHC-type" evidence="2">
    <location>
        <begin position="46"/>
        <end position="61"/>
    </location>
</feature>
<keyword evidence="1" id="KW-0862">Zinc</keyword>
<keyword evidence="1" id="KW-0479">Metal-binding</keyword>
<dbReference type="AlphaFoldDB" id="A0A6L2K521"/>
<reference evidence="3" key="1">
    <citation type="journal article" date="2019" name="Sci. Rep.">
        <title>Draft genome of Tanacetum cinerariifolium, the natural source of mosquito coil.</title>
        <authorList>
            <person name="Yamashiro T."/>
            <person name="Shiraishi A."/>
            <person name="Satake H."/>
            <person name="Nakayama K."/>
        </authorList>
    </citation>
    <scope>NUCLEOTIDE SEQUENCE</scope>
</reference>
<dbReference type="Gene3D" id="4.10.60.10">
    <property type="entry name" value="Zinc finger, CCHC-type"/>
    <property type="match status" value="1"/>
</dbReference>
<organism evidence="3">
    <name type="scientific">Tanacetum cinerariifolium</name>
    <name type="common">Dalmatian daisy</name>
    <name type="synonym">Chrysanthemum cinerariifolium</name>
    <dbReference type="NCBI Taxonomy" id="118510"/>
    <lineage>
        <taxon>Eukaryota</taxon>
        <taxon>Viridiplantae</taxon>
        <taxon>Streptophyta</taxon>
        <taxon>Embryophyta</taxon>
        <taxon>Tracheophyta</taxon>
        <taxon>Spermatophyta</taxon>
        <taxon>Magnoliopsida</taxon>
        <taxon>eudicotyledons</taxon>
        <taxon>Gunneridae</taxon>
        <taxon>Pentapetalae</taxon>
        <taxon>asterids</taxon>
        <taxon>campanulids</taxon>
        <taxon>Asterales</taxon>
        <taxon>Asteraceae</taxon>
        <taxon>Asteroideae</taxon>
        <taxon>Anthemideae</taxon>
        <taxon>Anthemidinae</taxon>
        <taxon>Tanacetum</taxon>
    </lineage>
</organism>
<accession>A0A6L2K521</accession>